<evidence type="ECO:0000313" key="1">
    <source>
        <dbReference type="EMBL" id="KAK3720341.1"/>
    </source>
</evidence>
<protein>
    <submittedName>
        <fullName evidence="1">Uncharacterized protein</fullName>
    </submittedName>
</protein>
<keyword evidence="2" id="KW-1185">Reference proteome</keyword>
<reference evidence="1" key="1">
    <citation type="submission" date="2023-07" db="EMBL/GenBank/DDBJ databases">
        <title>Black Yeasts Isolated from many extreme environments.</title>
        <authorList>
            <person name="Coleine C."/>
            <person name="Stajich J.E."/>
            <person name="Selbmann L."/>
        </authorList>
    </citation>
    <scope>NUCLEOTIDE SEQUENCE</scope>
    <source>
        <strain evidence="1">CCFEE 5714</strain>
    </source>
</reference>
<name>A0ACC3NNL5_9PEZI</name>
<organism evidence="1 2">
    <name type="scientific">Vermiconidia calcicola</name>
    <dbReference type="NCBI Taxonomy" id="1690605"/>
    <lineage>
        <taxon>Eukaryota</taxon>
        <taxon>Fungi</taxon>
        <taxon>Dikarya</taxon>
        <taxon>Ascomycota</taxon>
        <taxon>Pezizomycotina</taxon>
        <taxon>Dothideomycetes</taxon>
        <taxon>Dothideomycetidae</taxon>
        <taxon>Mycosphaerellales</taxon>
        <taxon>Extremaceae</taxon>
        <taxon>Vermiconidia</taxon>
    </lineage>
</organism>
<evidence type="ECO:0000313" key="2">
    <source>
        <dbReference type="Proteomes" id="UP001281147"/>
    </source>
</evidence>
<dbReference type="EMBL" id="JAUTXU010000022">
    <property type="protein sequence ID" value="KAK3720341.1"/>
    <property type="molecule type" value="Genomic_DNA"/>
</dbReference>
<dbReference type="Proteomes" id="UP001281147">
    <property type="component" value="Unassembled WGS sequence"/>
</dbReference>
<sequence>MPRQRQQPPLLRLPLELRQQIYTHLLPRENTSHPLPSIGITSVSHRPPTSALLNIHPQLTDEILSHFYTLTTWTLIFSHAFNFFRVDPDLRRLECSPSLKRIKKVELVFYCDVLLLREYPSFGLESFCKEIKRRAERACEVLMGAAELSTVVVSWIDTTKTGGWGEKKGVLEPLRKLVGRGGISFRVGRVCGCESVDRALFVEGLREAGVKVDNGGHPLATFLPSASRGLDGSTDEDGGGSSSDAAKLRLLAFDPKQDRDLYQAYQNQNLGRLSNVVVRSHAIAGTAGWPPIALP</sequence>
<comment type="caution">
    <text evidence="1">The sequence shown here is derived from an EMBL/GenBank/DDBJ whole genome shotgun (WGS) entry which is preliminary data.</text>
</comment>
<gene>
    <name evidence="1" type="ORF">LTR37_003752</name>
</gene>
<accession>A0ACC3NNL5</accession>
<proteinExistence type="predicted"/>